<feature type="region of interest" description="Disordered" evidence="1">
    <location>
        <begin position="525"/>
        <end position="547"/>
    </location>
</feature>
<feature type="region of interest" description="Disordered" evidence="1">
    <location>
        <begin position="724"/>
        <end position="745"/>
    </location>
</feature>
<feature type="region of interest" description="Disordered" evidence="1">
    <location>
        <begin position="202"/>
        <end position="358"/>
    </location>
</feature>
<accession>A0A3D8IQV9</accession>
<proteinExistence type="predicted"/>
<organism evidence="2 3">
    <name type="scientific">Helicobacter didelphidarum</name>
    <dbReference type="NCBI Taxonomy" id="2040648"/>
    <lineage>
        <taxon>Bacteria</taxon>
        <taxon>Pseudomonadati</taxon>
        <taxon>Campylobacterota</taxon>
        <taxon>Epsilonproteobacteria</taxon>
        <taxon>Campylobacterales</taxon>
        <taxon>Helicobacteraceae</taxon>
        <taxon>Helicobacter</taxon>
    </lineage>
</organism>
<feature type="compositionally biased region" description="Low complexity" evidence="1">
    <location>
        <begin position="400"/>
        <end position="415"/>
    </location>
</feature>
<feature type="region of interest" description="Disordered" evidence="1">
    <location>
        <begin position="676"/>
        <end position="698"/>
    </location>
</feature>
<gene>
    <name evidence="2" type="ORF">CQA53_00810</name>
</gene>
<feature type="region of interest" description="Disordered" evidence="1">
    <location>
        <begin position="592"/>
        <end position="650"/>
    </location>
</feature>
<feature type="compositionally biased region" description="Acidic residues" evidence="1">
    <location>
        <begin position="346"/>
        <end position="358"/>
    </location>
</feature>
<evidence type="ECO:0000313" key="2">
    <source>
        <dbReference type="EMBL" id="RDU67582.1"/>
    </source>
</evidence>
<evidence type="ECO:0000313" key="3">
    <source>
        <dbReference type="Proteomes" id="UP000256379"/>
    </source>
</evidence>
<feature type="region of interest" description="Disordered" evidence="1">
    <location>
        <begin position="372"/>
        <end position="447"/>
    </location>
</feature>
<evidence type="ECO:0000256" key="1">
    <source>
        <dbReference type="SAM" id="MobiDB-lite"/>
    </source>
</evidence>
<feature type="compositionally biased region" description="Polar residues" evidence="1">
    <location>
        <begin position="538"/>
        <end position="547"/>
    </location>
</feature>
<sequence length="1221" mass="136900">MKVLLINQNPVIKKLVSIASQKLNLEVENVARIAPDFNPHDYICIVVDDENVGKNLQRLTSLQDHVKVCLLFGRKTQIKQHEFNIAIQKPFLPTDILEILNECVTYAETANKANNTPDEKDSDLDSMDVDSMINNADYSSVDKIKEIDMDLSAAEIPRPENLDLSNIDKTSIEKEVKEVKDLDDFEFDPDSLDFASLEATGEVTPISQDSAEKSNSDHKNSTEGNEEDSHQDTEKYEANTEHDNAQISPFENDLSDLKADSKEANNTTNPLDLSNFDLDSMIDASALKQSNVKEKPEVSDNFEEEVKEVANNSSHDDDLFLSDEERDELMPSPKKFLESKNTEVNQESEEAQDEEKEVDILEDDMSSLLEDSKQIGEVESEDSEVIPQENIKRDFEIENETTTTSIESMSEPIETPDNLDLSEEIESQTKQEEKEDDLSSFELDSAELPIDHIDTKLDDATDKESESFDFKLENIDNSSNHASDTSLDDAFGDLTAALEMSFPDDSSQAESDIANMEENVEQDFIEDNTKAENETEESLQSATTNTSLDDAFGDLTAALESAFSSDKIANITFDDAPNETISAINTENLEFSLEKESEKGENLNSTDIEPETLDTSSLNDIDLDNTKAENETEESLQSATTNTSLDDAFGDLTAALEMSFPDDSGEENTINDLQQNEIEESNRENKRQDSENSSLIEDLDVTFNMDSKDEFTLSSDTDNLLESMNLDQDSDSKDSITSTQNSDESLDLNLVDLEHKDSHETLGMQEDDAQVLGNQEETLNDHILEQPTQEEANLDSILESKDIANDSQEYDEVSVDMAQLPQEKSDKPQIFLEEDFSEVNNLLQEVNNDLQDGENYQETMNDNENVSSLTTDSFEHDPNKQYVMLPSNEDNIENLTESEVAKALGEGGDSIVNVDKLNQLFDIQDSDMTDNENASQVDRDVVESPPNKSPAESVGTLEELENSFDEKNESQDVADDTLSMRDLAQMYEVENAESMQHIEKAMMTQANEDAGTVIESLNNHSDREMNDDENLESDNNEKMQTDLNLLQDSELEESLEQKEDNFVFDLELNPDLEAEETEENIHNSNGSSDVDLSSVESLHDVANTNVVDSNDLEENIVLNEDSLSDDSSIKENETIATMNDILEKDNEYEDIESTLDLNLDVDTQDSETISINKVNVKDMSADSLIDFFKNTPREKLHEILDGTDISFNIHFGKNKDMHANT</sequence>
<feature type="region of interest" description="Disordered" evidence="1">
    <location>
        <begin position="926"/>
        <end position="956"/>
    </location>
</feature>
<feature type="compositionally biased region" description="Basic and acidic residues" evidence="1">
    <location>
        <begin position="680"/>
        <end position="690"/>
    </location>
</feature>
<protein>
    <recommendedName>
        <fullName evidence="4">Poly E-rich protein</fullName>
    </recommendedName>
</protein>
<feature type="compositionally biased region" description="Basic and acidic residues" evidence="1">
    <location>
        <begin position="592"/>
        <end position="601"/>
    </location>
</feature>
<keyword evidence="3" id="KW-1185">Reference proteome</keyword>
<reference evidence="2 3" key="1">
    <citation type="submission" date="2018-04" db="EMBL/GenBank/DDBJ databases">
        <title>Novel Campyloabacter and Helicobacter Species and Strains.</title>
        <authorList>
            <person name="Mannion A.J."/>
            <person name="Shen Z."/>
            <person name="Fox J.G."/>
        </authorList>
    </citation>
    <scope>NUCLEOTIDE SEQUENCE [LARGE SCALE GENOMIC DNA]</scope>
    <source>
        <strain evidence="2 3">MIT 17-337</strain>
    </source>
</reference>
<feature type="compositionally biased region" description="Basic and acidic residues" evidence="1">
    <location>
        <begin position="210"/>
        <end position="244"/>
    </location>
</feature>
<dbReference type="OrthoDB" id="5324656at2"/>
<dbReference type="Proteomes" id="UP000256379">
    <property type="component" value="Unassembled WGS sequence"/>
</dbReference>
<name>A0A3D8IQV9_9HELI</name>
<dbReference type="AlphaFoldDB" id="A0A3D8IQV9"/>
<feature type="compositionally biased region" description="Polar residues" evidence="1">
    <location>
        <begin position="602"/>
        <end position="619"/>
    </location>
</feature>
<dbReference type="RefSeq" id="WP_115542108.1">
    <property type="nucleotide sequence ID" value="NZ_NXLQ01000001.1"/>
</dbReference>
<dbReference type="EMBL" id="NXLQ01000001">
    <property type="protein sequence ID" value="RDU67582.1"/>
    <property type="molecule type" value="Genomic_DNA"/>
</dbReference>
<evidence type="ECO:0008006" key="4">
    <source>
        <dbReference type="Google" id="ProtNLM"/>
    </source>
</evidence>
<comment type="caution">
    <text evidence="2">The sequence shown here is derived from an EMBL/GenBank/DDBJ whole genome shotgun (WGS) entry which is preliminary data.</text>
</comment>
<feature type="compositionally biased region" description="Polar residues" evidence="1">
    <location>
        <begin position="635"/>
        <end position="645"/>
    </location>
</feature>